<evidence type="ECO:0000313" key="1">
    <source>
        <dbReference type="EMBL" id="GBN36268.1"/>
    </source>
</evidence>
<name>A0A4Y2NA05_ARAVE</name>
<dbReference type="AlphaFoldDB" id="A0A4Y2NA05"/>
<comment type="caution">
    <text evidence="1">The sequence shown here is derived from an EMBL/GenBank/DDBJ whole genome shotgun (WGS) entry which is preliminary data.</text>
</comment>
<dbReference type="EMBL" id="BGPR01008808">
    <property type="protein sequence ID" value="GBN36268.1"/>
    <property type="molecule type" value="Genomic_DNA"/>
</dbReference>
<protein>
    <submittedName>
        <fullName evidence="1">Uncharacterized protein</fullName>
    </submittedName>
</protein>
<organism evidence="1 2">
    <name type="scientific">Araneus ventricosus</name>
    <name type="common">Orbweaver spider</name>
    <name type="synonym">Epeira ventricosa</name>
    <dbReference type="NCBI Taxonomy" id="182803"/>
    <lineage>
        <taxon>Eukaryota</taxon>
        <taxon>Metazoa</taxon>
        <taxon>Ecdysozoa</taxon>
        <taxon>Arthropoda</taxon>
        <taxon>Chelicerata</taxon>
        <taxon>Arachnida</taxon>
        <taxon>Araneae</taxon>
        <taxon>Araneomorphae</taxon>
        <taxon>Entelegynae</taxon>
        <taxon>Araneoidea</taxon>
        <taxon>Araneidae</taxon>
        <taxon>Araneus</taxon>
    </lineage>
</organism>
<gene>
    <name evidence="1" type="ORF">AVEN_57769_1</name>
</gene>
<accession>A0A4Y2NA05</accession>
<keyword evidence="2" id="KW-1185">Reference proteome</keyword>
<dbReference type="Proteomes" id="UP000499080">
    <property type="component" value="Unassembled WGS sequence"/>
</dbReference>
<reference evidence="1 2" key="1">
    <citation type="journal article" date="2019" name="Sci. Rep.">
        <title>Orb-weaving spider Araneus ventricosus genome elucidates the spidroin gene catalogue.</title>
        <authorList>
            <person name="Kono N."/>
            <person name="Nakamura H."/>
            <person name="Ohtoshi R."/>
            <person name="Moran D.A.P."/>
            <person name="Shinohara A."/>
            <person name="Yoshida Y."/>
            <person name="Fujiwara M."/>
            <person name="Mori M."/>
            <person name="Tomita M."/>
            <person name="Arakawa K."/>
        </authorList>
    </citation>
    <scope>NUCLEOTIDE SEQUENCE [LARGE SCALE GENOMIC DNA]</scope>
</reference>
<proteinExistence type="predicted"/>
<sequence>MERRINERFINPSLCDNISKVLSSYKRMIRRSDYSEKKDRKKYVDALFNDVDLANDSPASGCNDTDYNGSDDIQILIIDLFWPQTTQDYPSEVLKTRSFMASECLDTNETGLSLPPQRTPTLSLPFNYAHNPLPASSPYL</sequence>
<evidence type="ECO:0000313" key="2">
    <source>
        <dbReference type="Proteomes" id="UP000499080"/>
    </source>
</evidence>